<dbReference type="EMBL" id="NKYE01000002">
    <property type="protein sequence ID" value="OZM74441.1"/>
    <property type="molecule type" value="Genomic_DNA"/>
</dbReference>
<evidence type="ECO:0000259" key="1">
    <source>
        <dbReference type="Pfam" id="PF11706"/>
    </source>
</evidence>
<protein>
    <recommendedName>
        <fullName evidence="1">Zinc finger CGNR domain-containing protein</fullName>
    </recommendedName>
</protein>
<reference evidence="2 3" key="1">
    <citation type="submission" date="2017-07" db="EMBL/GenBank/DDBJ databases">
        <title>Amycolatopsis antarcticus sp. nov., isolated from the surface of an Antarcticus brown macroalga.</title>
        <authorList>
            <person name="Wang J."/>
            <person name="Leiva S."/>
            <person name="Huang J."/>
            <person name="Huang Y."/>
        </authorList>
    </citation>
    <scope>NUCLEOTIDE SEQUENCE [LARGE SCALE GENOMIC DNA]</scope>
    <source>
        <strain evidence="2 3">AU-G6</strain>
    </source>
</reference>
<dbReference type="Gene3D" id="1.10.3300.10">
    <property type="entry name" value="Jann2411-like domain"/>
    <property type="match status" value="1"/>
</dbReference>
<dbReference type="Proteomes" id="UP000242444">
    <property type="component" value="Unassembled WGS sequence"/>
</dbReference>
<keyword evidence="3" id="KW-1185">Reference proteome</keyword>
<feature type="domain" description="Zinc finger CGNR" evidence="1">
    <location>
        <begin position="145"/>
        <end position="182"/>
    </location>
</feature>
<dbReference type="SUPFAM" id="SSF160904">
    <property type="entry name" value="Jann2411-like"/>
    <property type="match status" value="1"/>
</dbReference>
<evidence type="ECO:0000313" key="3">
    <source>
        <dbReference type="Proteomes" id="UP000242444"/>
    </source>
</evidence>
<dbReference type="InParanoid" id="A0A263D7T2"/>
<dbReference type="InterPro" id="IPR021005">
    <property type="entry name" value="Znf_CGNR"/>
</dbReference>
<evidence type="ECO:0000313" key="2">
    <source>
        <dbReference type="EMBL" id="OZM74441.1"/>
    </source>
</evidence>
<comment type="caution">
    <text evidence="2">The sequence shown here is derived from an EMBL/GenBank/DDBJ whole genome shotgun (WGS) entry which is preliminary data.</text>
</comment>
<organism evidence="2 3">
    <name type="scientific">Amycolatopsis antarctica</name>
    <dbReference type="NCBI Taxonomy" id="1854586"/>
    <lineage>
        <taxon>Bacteria</taxon>
        <taxon>Bacillati</taxon>
        <taxon>Actinomycetota</taxon>
        <taxon>Actinomycetes</taxon>
        <taxon>Pseudonocardiales</taxon>
        <taxon>Pseudonocardiaceae</taxon>
        <taxon>Amycolatopsis</taxon>
    </lineage>
</organism>
<sequence length="186" mass="19777">MPDGTAEPAPGRTARAAAVRAADLLEVLLRPGEPDAGRVAEVLRAHGEREPLELTAPDLAELREAALAIREVFAAPDTHRAAATLNSLLTAHARPPRLTTHGGEHPWHLHADAADDGPWGRWLITSSCLALAVLLADRQEPPGGLCASAPCGRPFVTGGNGSPRKYCSPRCATRERVAAHRRAKRN</sequence>
<dbReference type="PANTHER" id="PTHR35525">
    <property type="entry name" value="BLL6575 PROTEIN"/>
    <property type="match status" value="1"/>
</dbReference>
<name>A0A263D7T2_9PSEU</name>
<dbReference type="InterPro" id="IPR010852">
    <property type="entry name" value="ABATE"/>
</dbReference>
<proteinExistence type="predicted"/>
<dbReference type="AlphaFoldDB" id="A0A263D7T2"/>
<dbReference type="OrthoDB" id="3531194at2"/>
<dbReference type="RefSeq" id="WP_094861339.1">
    <property type="nucleotide sequence ID" value="NZ_NKYE01000002.1"/>
</dbReference>
<gene>
    <name evidence="2" type="ORF">CFN78_04805</name>
</gene>
<dbReference type="Pfam" id="PF11706">
    <property type="entry name" value="zf-CGNR"/>
    <property type="match status" value="1"/>
</dbReference>
<accession>A0A263D7T2</accession>
<dbReference type="PANTHER" id="PTHR35525:SF3">
    <property type="entry name" value="BLL6575 PROTEIN"/>
    <property type="match status" value="1"/>
</dbReference>
<dbReference type="InterPro" id="IPR023286">
    <property type="entry name" value="ABATE_dom_sf"/>
</dbReference>